<organism evidence="10">
    <name type="scientific">Aphanomyces invadans</name>
    <dbReference type="NCBI Taxonomy" id="157072"/>
    <lineage>
        <taxon>Eukaryota</taxon>
        <taxon>Sar</taxon>
        <taxon>Stramenopiles</taxon>
        <taxon>Oomycota</taxon>
        <taxon>Saprolegniomycetes</taxon>
        <taxon>Saprolegniales</taxon>
        <taxon>Verrucalvaceae</taxon>
        <taxon>Aphanomyces</taxon>
    </lineage>
</organism>
<accession>A0A024TXN7</accession>
<keyword evidence="5" id="KW-0779">Telomere</keyword>
<protein>
    <recommendedName>
        <fullName evidence="3">CST complex subunit STN1</fullName>
    </recommendedName>
    <alternativeName>
        <fullName evidence="8">Suppressor of cdc thirteen homolog</fullName>
    </alternativeName>
</protein>
<dbReference type="Gene3D" id="2.40.50.140">
    <property type="entry name" value="Nucleic acid-binding proteins"/>
    <property type="match status" value="1"/>
</dbReference>
<dbReference type="Pfam" id="PF01336">
    <property type="entry name" value="tRNA_anti-codon"/>
    <property type="match status" value="1"/>
</dbReference>
<sequence length="294" mass="33387">MFFRLRGRIITRVHLVGWITSVQPKVDRVEYTLDDGSGEVNLVKWDGAHTNVLALGDLVRIQGKLKHSNWSELVEVTISKATTVMDPNEEVLHWMEVRHLFQAVYSIPCEHAPPHIEREERLAQAFLRQVFLGSPSNEIPVPTTDDEFFACAVALYLHRSQHDCRPSQPIRFRFHNLVNSSDELLKVPHGIHRMSAFRRAFNVLRKAGLCHLEDADNDVYCFVTFPVALQPWIVDLLNSEGDSSVSYVVSKVVQLKLFRHLPLDWISAGIDGLCHAHVVVRSGSRISTNKKQSG</sequence>
<dbReference type="GeneID" id="20085876"/>
<dbReference type="RefSeq" id="XP_008872956.1">
    <property type="nucleotide sequence ID" value="XM_008874734.1"/>
</dbReference>
<dbReference type="GO" id="GO:0005634">
    <property type="term" value="C:nucleus"/>
    <property type="evidence" value="ECO:0007669"/>
    <property type="project" value="UniProtKB-SubCell"/>
</dbReference>
<name>A0A024TXN7_9STRA</name>
<dbReference type="GO" id="GO:0003677">
    <property type="term" value="F:DNA binding"/>
    <property type="evidence" value="ECO:0007669"/>
    <property type="project" value="UniProtKB-KW"/>
</dbReference>
<dbReference type="EMBL" id="KI913969">
    <property type="protein sequence ID" value="ETV98759.1"/>
    <property type="molecule type" value="Genomic_DNA"/>
</dbReference>
<evidence type="ECO:0000256" key="2">
    <source>
        <dbReference type="ARBA" id="ARBA00004574"/>
    </source>
</evidence>
<evidence type="ECO:0000256" key="8">
    <source>
        <dbReference type="ARBA" id="ARBA00030039"/>
    </source>
</evidence>
<dbReference type="InterPro" id="IPR004365">
    <property type="entry name" value="NA-bd_OB_tRNA"/>
</dbReference>
<dbReference type="AlphaFoldDB" id="A0A024TXN7"/>
<dbReference type="InterPro" id="IPR040260">
    <property type="entry name" value="RFA2-like"/>
</dbReference>
<evidence type="ECO:0000313" key="10">
    <source>
        <dbReference type="EMBL" id="ETV98759.1"/>
    </source>
</evidence>
<dbReference type="eggNOG" id="ENOG502S2VS">
    <property type="taxonomic scope" value="Eukaryota"/>
</dbReference>
<evidence type="ECO:0000256" key="3">
    <source>
        <dbReference type="ARBA" id="ARBA00017411"/>
    </source>
</evidence>
<dbReference type="OrthoDB" id="77828at2759"/>
<keyword evidence="6" id="KW-0238">DNA-binding</keyword>
<dbReference type="VEuPathDB" id="FungiDB:H310_08826"/>
<reference evidence="10" key="1">
    <citation type="submission" date="2013-12" db="EMBL/GenBank/DDBJ databases">
        <title>The Genome Sequence of Aphanomyces invadans NJM9701.</title>
        <authorList>
            <consortium name="The Broad Institute Genomics Platform"/>
            <person name="Russ C."/>
            <person name="Tyler B."/>
            <person name="van West P."/>
            <person name="Dieguez-Uribeondo J."/>
            <person name="Young S.K."/>
            <person name="Zeng Q."/>
            <person name="Gargeya S."/>
            <person name="Fitzgerald M."/>
            <person name="Abouelleil A."/>
            <person name="Alvarado L."/>
            <person name="Chapman S.B."/>
            <person name="Gainer-Dewar J."/>
            <person name="Goldberg J."/>
            <person name="Griggs A."/>
            <person name="Gujja S."/>
            <person name="Hansen M."/>
            <person name="Howarth C."/>
            <person name="Imamovic A."/>
            <person name="Ireland A."/>
            <person name="Larimer J."/>
            <person name="McCowan C."/>
            <person name="Murphy C."/>
            <person name="Pearson M."/>
            <person name="Poon T.W."/>
            <person name="Priest M."/>
            <person name="Roberts A."/>
            <person name="Saif S."/>
            <person name="Shea T."/>
            <person name="Sykes S."/>
            <person name="Wortman J."/>
            <person name="Nusbaum C."/>
            <person name="Birren B."/>
        </authorList>
    </citation>
    <scope>NUCLEOTIDE SEQUENCE [LARGE SCALE GENOMIC DNA]</scope>
    <source>
        <strain evidence="10">NJM9701</strain>
    </source>
</reference>
<comment type="subcellular location">
    <subcellularLocation>
        <location evidence="2">Chromosome</location>
        <location evidence="2">Telomere</location>
    </subcellularLocation>
    <subcellularLocation>
        <location evidence="1">Nucleus</location>
    </subcellularLocation>
</comment>
<keyword evidence="4" id="KW-0158">Chromosome</keyword>
<evidence type="ECO:0000259" key="9">
    <source>
        <dbReference type="Pfam" id="PF01336"/>
    </source>
</evidence>
<keyword evidence="7" id="KW-0539">Nucleus</keyword>
<evidence type="ECO:0000256" key="4">
    <source>
        <dbReference type="ARBA" id="ARBA00022454"/>
    </source>
</evidence>
<dbReference type="PANTHER" id="PTHR13989">
    <property type="entry name" value="REPLICATION PROTEIN A-RELATED"/>
    <property type="match status" value="1"/>
</dbReference>
<dbReference type="PANTHER" id="PTHR13989:SF33">
    <property type="entry name" value="CST COMPLEX SUBUNIT STN1"/>
    <property type="match status" value="1"/>
</dbReference>
<dbReference type="GO" id="GO:0000781">
    <property type="term" value="C:chromosome, telomeric region"/>
    <property type="evidence" value="ECO:0007669"/>
    <property type="project" value="UniProtKB-SubCell"/>
</dbReference>
<proteinExistence type="predicted"/>
<evidence type="ECO:0000256" key="1">
    <source>
        <dbReference type="ARBA" id="ARBA00004123"/>
    </source>
</evidence>
<dbReference type="InterPro" id="IPR012340">
    <property type="entry name" value="NA-bd_OB-fold"/>
</dbReference>
<dbReference type="SUPFAM" id="SSF50249">
    <property type="entry name" value="Nucleic acid-binding proteins"/>
    <property type="match status" value="1"/>
</dbReference>
<gene>
    <name evidence="10" type="ORF">H310_08826</name>
</gene>
<feature type="domain" description="OB" evidence="9">
    <location>
        <begin position="13"/>
        <end position="69"/>
    </location>
</feature>
<evidence type="ECO:0000256" key="6">
    <source>
        <dbReference type="ARBA" id="ARBA00023125"/>
    </source>
</evidence>
<evidence type="ECO:0000256" key="7">
    <source>
        <dbReference type="ARBA" id="ARBA00023242"/>
    </source>
</evidence>
<evidence type="ECO:0000256" key="5">
    <source>
        <dbReference type="ARBA" id="ARBA00022895"/>
    </source>
</evidence>